<dbReference type="Pfam" id="PF10117">
    <property type="entry name" value="McrBC"/>
    <property type="match status" value="1"/>
</dbReference>
<organism evidence="1 2">
    <name type="scientific">Termitidicoccus mucosus</name>
    <dbReference type="NCBI Taxonomy" id="1184151"/>
    <lineage>
        <taxon>Bacteria</taxon>
        <taxon>Pseudomonadati</taxon>
        <taxon>Verrucomicrobiota</taxon>
        <taxon>Opitutia</taxon>
        <taxon>Opitutales</taxon>
        <taxon>Opitutaceae</taxon>
        <taxon>Termitidicoccus</taxon>
    </lineage>
</organism>
<dbReference type="PANTHER" id="PTHR38733:SF1">
    <property type="entry name" value="TYPE IV METHYL-DIRECTED RESTRICTION ENZYME ECOKMCRBC"/>
    <property type="match status" value="1"/>
</dbReference>
<protein>
    <recommendedName>
        <fullName evidence="3">Restriction endonuclease</fullName>
    </recommendedName>
</protein>
<dbReference type="AlphaFoldDB" id="A0A178IDK1"/>
<keyword evidence="2" id="KW-1185">Reference proteome</keyword>
<name>A0A178IDK1_9BACT</name>
<dbReference type="Proteomes" id="UP000078486">
    <property type="component" value="Unassembled WGS sequence"/>
</dbReference>
<proteinExistence type="predicted"/>
<dbReference type="PANTHER" id="PTHR38733">
    <property type="entry name" value="PROTEIN MCRC"/>
    <property type="match status" value="1"/>
</dbReference>
<dbReference type="InterPro" id="IPR019292">
    <property type="entry name" value="McrC"/>
</dbReference>
<comment type="caution">
    <text evidence="1">The sequence shown here is derived from an EMBL/GenBank/DDBJ whole genome shotgun (WGS) entry which is preliminary data.</text>
</comment>
<gene>
    <name evidence="1" type="ORF">AW736_24815</name>
</gene>
<evidence type="ECO:0008006" key="3">
    <source>
        <dbReference type="Google" id="ProtNLM"/>
    </source>
</evidence>
<reference evidence="1 2" key="1">
    <citation type="submission" date="2016-01" db="EMBL/GenBank/DDBJ databases">
        <title>High potential of lignocellulose degradation of a new Verrucomicrobia species.</title>
        <authorList>
            <person name="Wang Y."/>
            <person name="Shi Y."/>
            <person name="Qiu Z."/>
            <person name="Liu S."/>
            <person name="Yang H."/>
        </authorList>
    </citation>
    <scope>NUCLEOTIDE SEQUENCE [LARGE SCALE GENOMIC DNA]</scope>
    <source>
        <strain evidence="1 2">TSB47</strain>
    </source>
</reference>
<accession>A0A178IDK1</accession>
<evidence type="ECO:0000313" key="1">
    <source>
        <dbReference type="EMBL" id="OAM87235.1"/>
    </source>
</evidence>
<sequence length="428" mass="49971">MDELTLEGCPNLLVFPREWNDRQCDDVRENQIFSLHEKNKDIILTTGNIMGFVGVGETDLRISSRFAPGDKKNYFLHYMLGKVCGINVVNLDTQSDKEGLENFLPYLFPAFLRRALSHGIFKKYQHRRYNDANIRGPIDVTRHIRLNIPFAGKVAYSTREHSRDNAITQLIRHTIEHLRTNDIGRSALTSSPDTRADIQEIENYTPAYNRNDRQKIISANLRPVAHPYFTEYRPLQKLCLQILRREKISHGEDKDKIHGLLFDGAWLWEEYLNVVLKKWFDHPNNKTGKGGDYLFKTTDDKDEQEIYPDFITPADNNRPRIVADAKYKHLEQKDKEHGRDDYFQLITYMYRYQSTKGIFLFPICHDADFFRRNDVGLFKKELFIKGTAGKIFKLGLKIPEAGEKFQAFSKDMGEAEKRLQEEIGKRIS</sequence>
<dbReference type="EMBL" id="LRRQ01000178">
    <property type="protein sequence ID" value="OAM87235.1"/>
    <property type="molecule type" value="Genomic_DNA"/>
</dbReference>
<dbReference type="STRING" id="1184151.AW736_24815"/>
<evidence type="ECO:0000313" key="2">
    <source>
        <dbReference type="Proteomes" id="UP000078486"/>
    </source>
</evidence>